<dbReference type="PANTHER" id="PTHR47129:SF1">
    <property type="entry name" value="NMRA-LIKE DOMAIN-CONTAINING PROTEIN"/>
    <property type="match status" value="1"/>
</dbReference>
<feature type="compositionally biased region" description="Gly residues" evidence="1">
    <location>
        <begin position="67"/>
        <end position="83"/>
    </location>
</feature>
<gene>
    <name evidence="3" type="ORF">PCL_10592</name>
    <name evidence="2" type="ORF">VFPBJ_09845</name>
</gene>
<feature type="compositionally biased region" description="Low complexity" evidence="1">
    <location>
        <begin position="163"/>
        <end position="187"/>
    </location>
</feature>
<dbReference type="InterPro" id="IPR052718">
    <property type="entry name" value="NmrA-type_oxidoreductase"/>
</dbReference>
<dbReference type="EMBL" id="LCWV01000006">
    <property type="protein sequence ID" value="PWI71969.1"/>
    <property type="molecule type" value="Genomic_DNA"/>
</dbReference>
<reference evidence="3 5" key="2">
    <citation type="journal article" date="2016" name="Front. Microbiol.">
        <title>Genome and transcriptome sequences reveal the specific parasitism of the nematophagous Purpureocillium lilacinum 36-1.</title>
        <authorList>
            <person name="Xie J."/>
            <person name="Li S."/>
            <person name="Mo C."/>
            <person name="Xiao X."/>
            <person name="Peng D."/>
            <person name="Wang G."/>
            <person name="Xiao Y."/>
        </authorList>
    </citation>
    <scope>NUCLEOTIDE SEQUENCE [LARGE SCALE GENOMIC DNA]</scope>
    <source>
        <strain evidence="3 5">36-1</strain>
    </source>
</reference>
<dbReference type="AlphaFoldDB" id="A0A179GAM9"/>
<dbReference type="Proteomes" id="UP000245956">
    <property type="component" value="Unassembled WGS sequence"/>
</dbReference>
<organism evidence="2 4">
    <name type="scientific">Purpureocillium lilacinum</name>
    <name type="common">Paecilomyces lilacinus</name>
    <dbReference type="NCBI Taxonomy" id="33203"/>
    <lineage>
        <taxon>Eukaryota</taxon>
        <taxon>Fungi</taxon>
        <taxon>Dikarya</taxon>
        <taxon>Ascomycota</taxon>
        <taxon>Pezizomycotina</taxon>
        <taxon>Sordariomycetes</taxon>
        <taxon>Hypocreomycetidae</taxon>
        <taxon>Hypocreales</taxon>
        <taxon>Ophiocordycipitaceae</taxon>
        <taxon>Purpureocillium</taxon>
    </lineage>
</organism>
<dbReference type="Gene3D" id="3.40.50.720">
    <property type="entry name" value="NAD(P)-binding Rossmann-like Domain"/>
    <property type="match status" value="1"/>
</dbReference>
<dbReference type="OrthoDB" id="419598at2759"/>
<sequence>MKSIAIFPASGALGTSTYTHLIAQLPPPPPSSALASSASASPRVTLISRFPEKVPRELLSTGEVDEGAGGAGPGVGGGAGAGREGGRAGRGPLVCTLAASYESPPETLRTAFAGHDVLFLISYPSHAHALRTRLQLPVVDAARAAGVRHVFYSSLAFAGNSSSSSSLSSSSPSSSDKPAGQGQTSSGSIGGGKGVGATTLAEVMRAHLDTEAYLARLAREDPSFTYTVVREGLYSESYPIYTAFFDVQRHARMYAGGGGGGGGGDGDGDGTAVPRHEILIPHDGSGPGISWVKRDELGEATARLIAWYAAAAAASGQAHRPFPYVNKTVTLTGPRVYSLAETARVLSRAAARGGFSSSPSKNKDDGDAYVDEDSVRIREVSVDEYVAQPQVKAAFGGDEVLARSWATAWDAIRAGETALVDGTLREVLGREPEAFEVTIRDIVAAR</sequence>
<evidence type="ECO:0000313" key="2">
    <source>
        <dbReference type="EMBL" id="OAQ74550.1"/>
    </source>
</evidence>
<proteinExistence type="predicted"/>
<protein>
    <submittedName>
        <fullName evidence="2">Uncharacterized protein</fullName>
    </submittedName>
</protein>
<name>A0A179GAM9_PURLI</name>
<reference evidence="2 4" key="3">
    <citation type="submission" date="2016-01" db="EMBL/GenBank/DDBJ databases">
        <title>Biosynthesis of antibiotic leucinostatins and their inhibition on Phytophthora in bio-control Purpureocillium lilacinum.</title>
        <authorList>
            <person name="Wang G."/>
            <person name="Liu Z."/>
            <person name="Lin R."/>
            <person name="Li E."/>
            <person name="Mao Z."/>
            <person name="Ling J."/>
            <person name="Yin W."/>
            <person name="Xie B."/>
        </authorList>
    </citation>
    <scope>NUCLEOTIDE SEQUENCE [LARGE SCALE GENOMIC DNA]</scope>
    <source>
        <strain evidence="2">PLBJ-1</strain>
    </source>
</reference>
<dbReference type="InterPro" id="IPR036291">
    <property type="entry name" value="NAD(P)-bd_dom_sf"/>
</dbReference>
<evidence type="ECO:0000313" key="4">
    <source>
        <dbReference type="Proteomes" id="UP000078240"/>
    </source>
</evidence>
<feature type="region of interest" description="Disordered" evidence="1">
    <location>
        <begin position="63"/>
        <end position="87"/>
    </location>
</feature>
<dbReference type="SUPFAM" id="SSF51735">
    <property type="entry name" value="NAD(P)-binding Rossmann-fold domains"/>
    <property type="match status" value="1"/>
</dbReference>
<evidence type="ECO:0000256" key="1">
    <source>
        <dbReference type="SAM" id="MobiDB-lite"/>
    </source>
</evidence>
<comment type="caution">
    <text evidence="2">The sequence shown here is derived from an EMBL/GenBank/DDBJ whole genome shotgun (WGS) entry which is preliminary data.</text>
</comment>
<evidence type="ECO:0000313" key="5">
    <source>
        <dbReference type="Proteomes" id="UP000245956"/>
    </source>
</evidence>
<dbReference type="PANTHER" id="PTHR47129">
    <property type="entry name" value="QUINONE OXIDOREDUCTASE 2"/>
    <property type="match status" value="1"/>
</dbReference>
<reference evidence="3" key="1">
    <citation type="submission" date="2015-05" db="EMBL/GenBank/DDBJ databases">
        <authorList>
            <person name="Wang D.B."/>
            <person name="Wang M."/>
        </authorList>
    </citation>
    <scope>NUCLEOTIDE SEQUENCE</scope>
    <source>
        <strain evidence="3">36-1</strain>
    </source>
</reference>
<dbReference type="EMBL" id="LSBH01000009">
    <property type="protein sequence ID" value="OAQ74550.1"/>
    <property type="molecule type" value="Genomic_DNA"/>
</dbReference>
<evidence type="ECO:0000313" key="3">
    <source>
        <dbReference type="EMBL" id="PWI71969.1"/>
    </source>
</evidence>
<dbReference type="Proteomes" id="UP000078240">
    <property type="component" value="Unassembled WGS sequence"/>
</dbReference>
<feature type="region of interest" description="Disordered" evidence="1">
    <location>
        <begin position="163"/>
        <end position="193"/>
    </location>
</feature>
<accession>A0A179GAM9</accession>